<dbReference type="PANTHER" id="PTHR45398:SF1">
    <property type="entry name" value="ENZYME, PUTATIVE (JCVI)-RELATED"/>
    <property type="match status" value="1"/>
</dbReference>
<dbReference type="NCBIfam" id="TIGR01733">
    <property type="entry name" value="AA-adenyl-dom"/>
    <property type="match status" value="1"/>
</dbReference>
<proteinExistence type="inferred from homology"/>
<keyword evidence="2" id="KW-0597">Phosphoprotein</keyword>
<gene>
    <name evidence="6" type="ORF">LY89DRAFT_784572</name>
</gene>
<dbReference type="Gene3D" id="3.30.300.30">
    <property type="match status" value="1"/>
</dbReference>
<dbReference type="FunFam" id="3.40.50.12780:FF:000014">
    <property type="entry name" value="Nonribosomal peptide synthetase 1"/>
    <property type="match status" value="1"/>
</dbReference>
<dbReference type="InterPro" id="IPR036736">
    <property type="entry name" value="ACP-like_sf"/>
</dbReference>
<evidence type="ECO:0000256" key="2">
    <source>
        <dbReference type="ARBA" id="ARBA00022553"/>
    </source>
</evidence>
<dbReference type="Pfam" id="PF00550">
    <property type="entry name" value="PP-binding"/>
    <property type="match status" value="1"/>
</dbReference>
<keyword evidence="7" id="KW-1185">Reference proteome</keyword>
<evidence type="ECO:0000259" key="5">
    <source>
        <dbReference type="PROSITE" id="PS50075"/>
    </source>
</evidence>
<dbReference type="RefSeq" id="XP_018068051.1">
    <property type="nucleotide sequence ID" value="XM_018222799.1"/>
</dbReference>
<dbReference type="KEGG" id="psco:LY89DRAFT_784572"/>
<dbReference type="InterPro" id="IPR010071">
    <property type="entry name" value="AA_adenyl_dom"/>
</dbReference>
<dbReference type="Pfam" id="PF00668">
    <property type="entry name" value="Condensation"/>
    <property type="match status" value="3"/>
</dbReference>
<dbReference type="Gene3D" id="3.30.559.30">
    <property type="entry name" value="Nonribosomal peptide synthetase, condensation domain"/>
    <property type="match status" value="3"/>
</dbReference>
<dbReference type="Pfam" id="PF00501">
    <property type="entry name" value="AMP-binding"/>
    <property type="match status" value="1"/>
</dbReference>
<dbReference type="STRING" id="149040.A0A194X0G9"/>
<dbReference type="InterPro" id="IPR020845">
    <property type="entry name" value="AMP-binding_CS"/>
</dbReference>
<keyword evidence="1" id="KW-0596">Phosphopantetheine</keyword>
<protein>
    <recommendedName>
        <fullName evidence="5">Carrier domain-containing protein</fullName>
    </recommendedName>
</protein>
<dbReference type="Gene3D" id="3.30.559.10">
    <property type="entry name" value="Chloramphenicol acetyltransferase-like domain"/>
    <property type="match status" value="3"/>
</dbReference>
<dbReference type="PROSITE" id="PS50075">
    <property type="entry name" value="CARRIER"/>
    <property type="match status" value="1"/>
</dbReference>
<dbReference type="Gene3D" id="1.10.1200.10">
    <property type="entry name" value="ACP-like"/>
    <property type="match status" value="1"/>
</dbReference>
<evidence type="ECO:0000256" key="1">
    <source>
        <dbReference type="ARBA" id="ARBA00022450"/>
    </source>
</evidence>
<dbReference type="GeneID" id="28832525"/>
<comment type="similarity">
    <text evidence="4">Belongs to the NRP synthetase family.</text>
</comment>
<dbReference type="InterPro" id="IPR009081">
    <property type="entry name" value="PP-bd_ACP"/>
</dbReference>
<evidence type="ECO:0000256" key="3">
    <source>
        <dbReference type="ARBA" id="ARBA00022598"/>
    </source>
</evidence>
<dbReference type="SUPFAM" id="SSF47336">
    <property type="entry name" value="ACP-like"/>
    <property type="match status" value="1"/>
</dbReference>
<dbReference type="InParanoid" id="A0A194X0G9"/>
<dbReference type="InterPro" id="IPR045851">
    <property type="entry name" value="AMP-bd_C_sf"/>
</dbReference>
<dbReference type="PANTHER" id="PTHR45398">
    <property type="match status" value="1"/>
</dbReference>
<dbReference type="CDD" id="cd05918">
    <property type="entry name" value="A_NRPS_SidN3_like"/>
    <property type="match status" value="1"/>
</dbReference>
<dbReference type="InterPro" id="IPR001242">
    <property type="entry name" value="Condensation_dom"/>
</dbReference>
<dbReference type="FunFam" id="3.30.559.30:FF:000002">
    <property type="entry name" value="Nonribosomal peptide synthase Pes1"/>
    <property type="match status" value="1"/>
</dbReference>
<dbReference type="CDD" id="cd19545">
    <property type="entry name" value="FUM14_C_NRPS-like"/>
    <property type="match status" value="1"/>
</dbReference>
<organism evidence="6 7">
    <name type="scientific">Mollisia scopiformis</name>
    <name type="common">Conifer needle endophyte fungus</name>
    <name type="synonym">Phialocephala scopiformis</name>
    <dbReference type="NCBI Taxonomy" id="149040"/>
    <lineage>
        <taxon>Eukaryota</taxon>
        <taxon>Fungi</taxon>
        <taxon>Dikarya</taxon>
        <taxon>Ascomycota</taxon>
        <taxon>Pezizomycotina</taxon>
        <taxon>Leotiomycetes</taxon>
        <taxon>Helotiales</taxon>
        <taxon>Mollisiaceae</taxon>
        <taxon>Mollisia</taxon>
    </lineage>
</organism>
<sequence>MGENSDNGERTVQLAPFALLLSTLDRTANVLKLVQDIADACRTHEDSIEDALPCSPMQESLMAASTERGNSYMLQMVSKLDNQVPLQEFKRAWEATSKGYPILRTSIVQLEPHGYVQAVVKDSIEWQHSGSVKDYLRSDLERLMTFGEPLWRFGIVTTDDYSAGKQRFFVWTAHHAVCDGYSIGQLLKGAALNFKRKPLPEIPPFSRFIQHLNSKSGPESQEYWRKELANSTSIPFPSLPSRVFQANPCSVFGRDIAIQWPKQLSISKALILQSAWALLLSKYTGSDDVTFGTISSGRNTPIPNIREIAGPVLALLPVTIHVEQSLSIERYLSDVYARAERMVPYQHTGLSSIRRFLGEKAASVCNFNNLVVIQPGSFIGKTTELLKYLGLSVVSELWKYETHSYPLVATMTYTDAGFHLKFEYDDRILHHQQLVHLANQYAEILGQLCAAAPTSSVRSITRLCPNDKSQIFAWNQTVPEVQDSCVHHLFERHFKESPNHLALCSSEKTLTYSEVDAIASAFAIELMKKGVGAGTLVGLCFEKSPESLLSILAIFKAGGTFVPLDPFHPRSRIEEIMDITQMQFVITSSTYCELFKDMDVKLIGFGNTVLERENAVDVGVIDITNPSNAAYIMFTSGSTGKPKGVVMSHSAVCTSIMDHGERLGFRPEWRVLQFSSHTFDVSIAEIFTTLAFGGCVCIPSDHQRLNGLDQTIRDLGVNVALLTPTVANLLVPAELPALHTLILGGEAISRDHITRWAGQVRVANGFGPTEASIYCSVNENLSVDDATNIGTATGGNNWVVDPNNHDLLSLIGCIGELVVSGSNIAQGYFADVEATNSAFVPAPLWLSEAGHSSSRIYKTGDLVRYKHDGSMQFIGRKDTQVKVRGLRIELGEIENHIAGLTDVSGVLVVLPSSGRSTGKLVAVVCFYSGLRGGPEDAVIELNPNLVKENTDARFRDIYDQLASKVPEYLIPSTCVSVKRIPLTSSGKMDRKTVKTWVENMSLKTYRLSSRSFGDFSKTKSNGAQEFPQGSLISELRLAWSGVLNVPIEELDADTTFLSVGGDSISAIQLVTKCKKMGISISMRDILKARTLRNLEALASRIRPVDHLETIKIIPSNELFDLSPVQRMFFAQNQTNSGSGRYNQSFTVRLAKTISPGVLSVAFDAVVKKHPMLRGRFVQKDNNWQQFYAEMDPSSYRLKVHGLLCVDRVTSIAEEAHSSISITKGPTFSVDIFDLDMKSEILFAAHHLVVDLVSWRVILEDLEDFVNTGSLSAPASTPFSSWSQALRERYDQSLSVHERLIAIESDIAEFWGISQEDNTYGMTEKVSWTLDPESTQSLLKAGYSRVRYEPVDMMISALVYSFQQTFVDRGSPTVFLEGHGREPWKPALDISSTVGWFTVMYPIFDFPTPDTRFLPTLNHVRGARRAQSDNGLDHFSRSMFHLDKEPTTSHALAREILFNYQGIYKQFDEQSSLFELVDYERLEKTMTGSGIRRNAIFEVEARVRDGRLEFSLAYNKNSRHNQKIGHWANKTKVVLVDILLELSNSIASHSVRNFLDQRFSDLQRQHFDNMLREKLGGRHDLLIEDAHPCTPTQKQMLKSRKSNPLTFRVKWGIEISTRSGNLISVGDLANAWREVVGRHAMLRTTFLCEDLDNCPALLQVVIQSPEPDITILHEISNDETTDSSKLDLNSRLLPHHLTILTTPSDSVKCTFAAHHSLLDGFSLRLIMRDFLAAYQHTLPSAAAPIFGDCASLFLDHQLNVDQQTSYWEDVLKTQPPCILPASYPSSHSSTASPGSNYTTITLSSIPVSKIQTFGSEYGLTISILIDAIWALTIASLMSPQTQSSICFGYVTSLRPYCLSAFPLADEVVGPMITVLPYHLQISSMPSLNPGSDVVALAGEMQEQRAQDSEYVFDDIEAAIERLGKGKLWNTGTNFQHVGPSEKATEMEDLQIKDLDWSDPWDFDIMVRIFADEQVVNVNLEFDTVVFSQEEMRRVSDCFEGLLKKIFE</sequence>
<keyword evidence="3" id="KW-0436">Ligase</keyword>
<dbReference type="GO" id="GO:0016874">
    <property type="term" value="F:ligase activity"/>
    <property type="evidence" value="ECO:0007669"/>
    <property type="project" value="UniProtKB-KW"/>
</dbReference>
<dbReference type="InterPro" id="IPR000873">
    <property type="entry name" value="AMP-dep_synth/lig_dom"/>
</dbReference>
<dbReference type="Proteomes" id="UP000070700">
    <property type="component" value="Unassembled WGS sequence"/>
</dbReference>
<dbReference type="SUPFAM" id="SSF56801">
    <property type="entry name" value="Acetyl-CoA synthetase-like"/>
    <property type="match status" value="1"/>
</dbReference>
<dbReference type="FunFam" id="3.30.559.10:FF:000016">
    <property type="entry name" value="Nonribosomal peptide synthase Pes1"/>
    <property type="match status" value="1"/>
</dbReference>
<dbReference type="InterPro" id="IPR023213">
    <property type="entry name" value="CAT-like_dom_sf"/>
</dbReference>
<evidence type="ECO:0000313" key="6">
    <source>
        <dbReference type="EMBL" id="KUJ13696.1"/>
    </source>
</evidence>
<evidence type="ECO:0000313" key="7">
    <source>
        <dbReference type="Proteomes" id="UP000070700"/>
    </source>
</evidence>
<accession>A0A194X0G9</accession>
<dbReference type="PROSITE" id="PS00455">
    <property type="entry name" value="AMP_BINDING"/>
    <property type="match status" value="1"/>
</dbReference>
<reference evidence="6 7" key="1">
    <citation type="submission" date="2015-10" db="EMBL/GenBank/DDBJ databases">
        <title>Full genome of DAOMC 229536 Phialocephala scopiformis, a fungal endophyte of spruce producing the potent anti-insectan compound rugulosin.</title>
        <authorList>
            <consortium name="DOE Joint Genome Institute"/>
            <person name="Walker A.K."/>
            <person name="Frasz S.L."/>
            <person name="Seifert K.A."/>
            <person name="Miller J.D."/>
            <person name="Mondo S.J."/>
            <person name="Labutti K."/>
            <person name="Lipzen A."/>
            <person name="Dockter R."/>
            <person name="Kennedy M."/>
            <person name="Grigoriev I.V."/>
            <person name="Spatafora J.W."/>
        </authorList>
    </citation>
    <scope>NUCLEOTIDE SEQUENCE [LARGE SCALE GENOMIC DNA]</scope>
    <source>
        <strain evidence="6 7">CBS 120377</strain>
    </source>
</reference>
<dbReference type="OrthoDB" id="416786at2759"/>
<evidence type="ECO:0000256" key="4">
    <source>
        <dbReference type="ARBA" id="ARBA00029454"/>
    </source>
</evidence>
<feature type="domain" description="Carrier" evidence="5">
    <location>
        <begin position="1026"/>
        <end position="1102"/>
    </location>
</feature>
<dbReference type="Gene3D" id="3.40.50.12780">
    <property type="entry name" value="N-terminal domain of ligase-like"/>
    <property type="match status" value="1"/>
</dbReference>
<name>A0A194X0G9_MOLSC</name>
<dbReference type="SUPFAM" id="SSF52777">
    <property type="entry name" value="CoA-dependent acyltransferases"/>
    <property type="match status" value="6"/>
</dbReference>
<dbReference type="InterPro" id="IPR042099">
    <property type="entry name" value="ANL_N_sf"/>
</dbReference>
<dbReference type="EMBL" id="KQ947421">
    <property type="protein sequence ID" value="KUJ13696.1"/>
    <property type="molecule type" value="Genomic_DNA"/>
</dbReference>